<sequence>MSADTSTDPFTSRKEYLYKSLDDLLNSMLEFSEETFKCEWEEKDTEPYTVENSRNKHYLNDCTAVRLTGYVNFGQNVQPGLSMMGSEAGEGYSVGKRVTLTFSRFPSSDENGY</sequence>
<evidence type="ECO:0000313" key="1">
    <source>
        <dbReference type="Proteomes" id="UP000046392"/>
    </source>
</evidence>
<dbReference type="WBParaSite" id="SPAL_0000762700.1">
    <property type="protein sequence ID" value="SPAL_0000762700.1"/>
    <property type="gene ID" value="SPAL_0000762700"/>
</dbReference>
<accession>A0A0N5BNZ7</accession>
<dbReference type="Proteomes" id="UP000046392">
    <property type="component" value="Unplaced"/>
</dbReference>
<evidence type="ECO:0000313" key="2">
    <source>
        <dbReference type="WBParaSite" id="SPAL_0000762700.1"/>
    </source>
</evidence>
<protein>
    <submittedName>
        <fullName evidence="2">Anti_prolifrtn domain-containing protein</fullName>
    </submittedName>
</protein>
<organism evidence="1 2">
    <name type="scientific">Strongyloides papillosus</name>
    <name type="common">Intestinal threadworm</name>
    <dbReference type="NCBI Taxonomy" id="174720"/>
    <lineage>
        <taxon>Eukaryota</taxon>
        <taxon>Metazoa</taxon>
        <taxon>Ecdysozoa</taxon>
        <taxon>Nematoda</taxon>
        <taxon>Chromadorea</taxon>
        <taxon>Rhabditida</taxon>
        <taxon>Tylenchina</taxon>
        <taxon>Panagrolaimomorpha</taxon>
        <taxon>Strongyloidoidea</taxon>
        <taxon>Strongyloididae</taxon>
        <taxon>Strongyloides</taxon>
    </lineage>
</organism>
<keyword evidence="1" id="KW-1185">Reference proteome</keyword>
<name>A0A0N5BNZ7_STREA</name>
<dbReference type="AlphaFoldDB" id="A0A0N5BNZ7"/>
<proteinExistence type="predicted"/>
<reference evidence="2" key="1">
    <citation type="submission" date="2017-02" db="UniProtKB">
        <authorList>
            <consortium name="WormBaseParasite"/>
        </authorList>
    </citation>
    <scope>IDENTIFICATION</scope>
</reference>